<dbReference type="OrthoDB" id="9798438at2"/>
<organism evidence="1 2">
    <name type="scientific">Parapedobacter indicus</name>
    <dbReference type="NCBI Taxonomy" id="1477437"/>
    <lineage>
        <taxon>Bacteria</taxon>
        <taxon>Pseudomonadati</taxon>
        <taxon>Bacteroidota</taxon>
        <taxon>Sphingobacteriia</taxon>
        <taxon>Sphingobacteriales</taxon>
        <taxon>Sphingobacteriaceae</taxon>
        <taxon>Parapedobacter</taxon>
    </lineage>
</organism>
<evidence type="ECO:0000313" key="2">
    <source>
        <dbReference type="Proteomes" id="UP000198670"/>
    </source>
</evidence>
<sequence>MTGHHKLIAFILSNLVVVGAWGQGNMPFASGHTNGKITHTEINEASGLVASSANPGFLWTHNDSGDAARIFLIDDSAQLKATYYLQGVDARDWEDIGTMERFGRNYLLVGDIGDNGGRRPYVSVHMLEEPVAMGGSAYVDTIPAECITSFVLTYENGPRDAESLIFDPIDNYLYLFSKRELHAGIYRTVLPEKPADTLVLTQVGTIPYTFITSADISPDGTEILMKNLLNVFYWQRKSGESMPQTLSRPAIQLPYRPEPQGEAIAFSRNGQGYYTLSEAVLGFNVNLYFYRRQGSITVNAVQRSF</sequence>
<proteinExistence type="predicted"/>
<reference evidence="1 2" key="1">
    <citation type="submission" date="2016-10" db="EMBL/GenBank/DDBJ databases">
        <authorList>
            <person name="de Groot N.N."/>
        </authorList>
    </citation>
    <scope>NUCLEOTIDE SEQUENCE [LARGE SCALE GENOMIC DNA]</scope>
    <source>
        <strain evidence="1 2">RK1</strain>
    </source>
</reference>
<dbReference type="RefSeq" id="WP_090628972.1">
    <property type="nucleotide sequence ID" value="NZ_FOQO01000009.1"/>
</dbReference>
<dbReference type="SUPFAM" id="SSF82171">
    <property type="entry name" value="DPP6 N-terminal domain-like"/>
    <property type="match status" value="1"/>
</dbReference>
<dbReference type="EMBL" id="FOQO01000009">
    <property type="protein sequence ID" value="SFJ35035.1"/>
    <property type="molecule type" value="Genomic_DNA"/>
</dbReference>
<evidence type="ECO:0008006" key="3">
    <source>
        <dbReference type="Google" id="ProtNLM"/>
    </source>
</evidence>
<protein>
    <recommendedName>
        <fullName evidence="3">WD40-like Beta Propeller Repeat</fullName>
    </recommendedName>
</protein>
<dbReference type="AlphaFoldDB" id="A0A1I3QML1"/>
<gene>
    <name evidence="1" type="ORF">SAMN05444682_10947</name>
</gene>
<name>A0A1I3QML1_9SPHI</name>
<dbReference type="Proteomes" id="UP000198670">
    <property type="component" value="Unassembled WGS sequence"/>
</dbReference>
<accession>A0A1I3QML1</accession>
<evidence type="ECO:0000313" key="1">
    <source>
        <dbReference type="EMBL" id="SFJ35035.1"/>
    </source>
</evidence>
<dbReference type="STRING" id="1477437.SAMN05444682_10947"/>
<keyword evidence="2" id="KW-1185">Reference proteome</keyword>